<keyword evidence="3" id="KW-1185">Reference proteome</keyword>
<evidence type="ECO:0000313" key="2">
    <source>
        <dbReference type="EMBL" id="CAL1540587.1"/>
    </source>
</evidence>
<feature type="compositionally biased region" description="Basic and acidic residues" evidence="1">
    <location>
        <begin position="150"/>
        <end position="164"/>
    </location>
</feature>
<sequence length="220" mass="25041">VGPEVYAGNNDAGARSFHRNRPELGFPFFSARQRFDGNKGEIVSNEQQPILYDEPKDDGNTHKKHDDQIDDSFQFLGNPEVWGDYDRRDAIKSHTSSGLPGKGHVRSSDGDLLGVEVPALPYRLYAKLISDILTIPLTTQGRRKRGARQNVEKREPESRREMQTKREIMQLLKAFPESGLEKSIVDQLRKEDDRESQSNDLTATIMKLDEEDNVPFLDTE</sequence>
<gene>
    <name evidence="2" type="ORF">GSLYS_00014236001</name>
</gene>
<evidence type="ECO:0000256" key="1">
    <source>
        <dbReference type="SAM" id="MobiDB-lite"/>
    </source>
</evidence>
<feature type="non-terminal residue" evidence="2">
    <location>
        <position position="1"/>
    </location>
</feature>
<name>A0AAV2I7Y7_LYMST</name>
<feature type="non-terminal residue" evidence="2">
    <location>
        <position position="220"/>
    </location>
</feature>
<dbReference type="Proteomes" id="UP001497497">
    <property type="component" value="Unassembled WGS sequence"/>
</dbReference>
<dbReference type="AlphaFoldDB" id="A0AAV2I7Y7"/>
<feature type="region of interest" description="Disordered" evidence="1">
    <location>
        <begin position="1"/>
        <end position="22"/>
    </location>
</feature>
<feature type="compositionally biased region" description="Acidic residues" evidence="1">
    <location>
        <begin position="209"/>
        <end position="220"/>
    </location>
</feature>
<comment type="caution">
    <text evidence="2">The sequence shown here is derived from an EMBL/GenBank/DDBJ whole genome shotgun (WGS) entry which is preliminary data.</text>
</comment>
<dbReference type="EMBL" id="CAXITT010000389">
    <property type="protein sequence ID" value="CAL1540587.1"/>
    <property type="molecule type" value="Genomic_DNA"/>
</dbReference>
<feature type="region of interest" description="Disordered" evidence="1">
    <location>
        <begin position="37"/>
        <end position="75"/>
    </location>
</feature>
<organism evidence="2 3">
    <name type="scientific">Lymnaea stagnalis</name>
    <name type="common">Great pond snail</name>
    <name type="synonym">Helix stagnalis</name>
    <dbReference type="NCBI Taxonomy" id="6523"/>
    <lineage>
        <taxon>Eukaryota</taxon>
        <taxon>Metazoa</taxon>
        <taxon>Spiralia</taxon>
        <taxon>Lophotrochozoa</taxon>
        <taxon>Mollusca</taxon>
        <taxon>Gastropoda</taxon>
        <taxon>Heterobranchia</taxon>
        <taxon>Euthyneura</taxon>
        <taxon>Panpulmonata</taxon>
        <taxon>Hygrophila</taxon>
        <taxon>Lymnaeoidea</taxon>
        <taxon>Lymnaeidae</taxon>
        <taxon>Lymnaea</taxon>
    </lineage>
</organism>
<feature type="compositionally biased region" description="Basic and acidic residues" evidence="1">
    <location>
        <begin position="188"/>
        <end position="197"/>
    </location>
</feature>
<feature type="region of interest" description="Disordered" evidence="1">
    <location>
        <begin position="140"/>
        <end position="164"/>
    </location>
</feature>
<proteinExistence type="predicted"/>
<evidence type="ECO:0000313" key="3">
    <source>
        <dbReference type="Proteomes" id="UP001497497"/>
    </source>
</evidence>
<feature type="compositionally biased region" description="Basic and acidic residues" evidence="1">
    <location>
        <begin position="53"/>
        <end position="67"/>
    </location>
</feature>
<feature type="region of interest" description="Disordered" evidence="1">
    <location>
        <begin position="188"/>
        <end position="220"/>
    </location>
</feature>
<accession>A0AAV2I7Y7</accession>
<reference evidence="2 3" key="1">
    <citation type="submission" date="2024-04" db="EMBL/GenBank/DDBJ databases">
        <authorList>
            <consortium name="Genoscope - CEA"/>
            <person name="William W."/>
        </authorList>
    </citation>
    <scope>NUCLEOTIDE SEQUENCE [LARGE SCALE GENOMIC DNA]</scope>
</reference>
<protein>
    <submittedName>
        <fullName evidence="2">Uncharacterized protein</fullName>
    </submittedName>
</protein>